<sequence length="75" mass="8912">MWKAMFNHRFLFVFVMLVVWLIREGVWLIDRQVWLISAKLAFNIFSYSKGKKGTDPKNNKKPISHSDIPRRIGSF</sequence>
<accession>A0AA91Z0V9</accession>
<evidence type="ECO:0000256" key="1">
    <source>
        <dbReference type="SAM" id="MobiDB-lite"/>
    </source>
</evidence>
<gene>
    <name evidence="2" type="ORF">CHH57_10815</name>
</gene>
<protein>
    <submittedName>
        <fullName evidence="2">Uncharacterized protein</fullName>
    </submittedName>
</protein>
<name>A0AA91Z0V9_NIACI</name>
<dbReference type="AlphaFoldDB" id="A0AA91Z0V9"/>
<evidence type="ECO:0000313" key="2">
    <source>
        <dbReference type="EMBL" id="PAD83213.1"/>
    </source>
</evidence>
<reference evidence="2 3" key="1">
    <citation type="submission" date="2017-07" db="EMBL/GenBank/DDBJ databases">
        <title>Isolation and whole genome analysis of endospore-forming bacteria from heroin.</title>
        <authorList>
            <person name="Kalinowski J."/>
            <person name="Ahrens B."/>
            <person name="Al-Dilaimi A."/>
            <person name="Winkler A."/>
            <person name="Wibberg D."/>
            <person name="Schleenbecker U."/>
            <person name="Ruckert C."/>
            <person name="Wolfel R."/>
            <person name="Grass G."/>
        </authorList>
    </citation>
    <scope>NUCLEOTIDE SEQUENCE [LARGE SCALE GENOMIC DNA]</scope>
    <source>
        <strain evidence="2 3">7521-2</strain>
    </source>
</reference>
<dbReference type="Proteomes" id="UP000216961">
    <property type="component" value="Unassembled WGS sequence"/>
</dbReference>
<feature type="region of interest" description="Disordered" evidence="1">
    <location>
        <begin position="50"/>
        <end position="75"/>
    </location>
</feature>
<organism evidence="2 3">
    <name type="scientific">Niallia circulans</name>
    <name type="common">Bacillus circulans</name>
    <dbReference type="NCBI Taxonomy" id="1397"/>
    <lineage>
        <taxon>Bacteria</taxon>
        <taxon>Bacillati</taxon>
        <taxon>Bacillota</taxon>
        <taxon>Bacilli</taxon>
        <taxon>Bacillales</taxon>
        <taxon>Bacillaceae</taxon>
        <taxon>Niallia</taxon>
    </lineage>
</organism>
<comment type="caution">
    <text evidence="2">The sequence shown here is derived from an EMBL/GenBank/DDBJ whole genome shotgun (WGS) entry which is preliminary data.</text>
</comment>
<dbReference type="EMBL" id="NPBQ01000066">
    <property type="protein sequence ID" value="PAD83213.1"/>
    <property type="molecule type" value="Genomic_DNA"/>
</dbReference>
<evidence type="ECO:0000313" key="3">
    <source>
        <dbReference type="Proteomes" id="UP000216961"/>
    </source>
</evidence>
<proteinExistence type="predicted"/>